<dbReference type="GO" id="GO:0005829">
    <property type="term" value="C:cytosol"/>
    <property type="evidence" value="ECO:0007669"/>
    <property type="project" value="TreeGrafter"/>
</dbReference>
<feature type="compositionally biased region" description="Acidic residues" evidence="3">
    <location>
        <begin position="502"/>
        <end position="528"/>
    </location>
</feature>
<dbReference type="Pfam" id="PF04180">
    <property type="entry name" value="LTV"/>
    <property type="match status" value="1"/>
</dbReference>
<feature type="compositionally biased region" description="Low complexity" evidence="3">
    <location>
        <begin position="326"/>
        <end position="335"/>
    </location>
</feature>
<keyword evidence="5" id="KW-1185">Reference proteome</keyword>
<evidence type="ECO:0000313" key="5">
    <source>
        <dbReference type="Proteomes" id="UP000269721"/>
    </source>
</evidence>
<dbReference type="GO" id="GO:0005634">
    <property type="term" value="C:nucleus"/>
    <property type="evidence" value="ECO:0007669"/>
    <property type="project" value="TreeGrafter"/>
</dbReference>
<evidence type="ECO:0000256" key="1">
    <source>
        <dbReference type="ARBA" id="ARBA00009078"/>
    </source>
</evidence>
<dbReference type="PANTHER" id="PTHR21531">
    <property type="entry name" value="LOW-TEMPERATURE VIABILITY PROTEIN LTV1-RELATED"/>
    <property type="match status" value="1"/>
</dbReference>
<feature type="region of interest" description="Disordered" evidence="3">
    <location>
        <begin position="78"/>
        <end position="138"/>
    </location>
</feature>
<feature type="coiled-coil region" evidence="2">
    <location>
        <begin position="412"/>
        <end position="439"/>
    </location>
</feature>
<feature type="region of interest" description="Disordered" evidence="3">
    <location>
        <begin position="269"/>
        <end position="335"/>
    </location>
</feature>
<gene>
    <name evidence="4" type="ORF">BDK51DRAFT_38137</name>
</gene>
<evidence type="ECO:0000313" key="4">
    <source>
        <dbReference type="EMBL" id="RKO86707.1"/>
    </source>
</evidence>
<dbReference type="EMBL" id="KZ997971">
    <property type="protein sequence ID" value="RKO86707.1"/>
    <property type="molecule type" value="Genomic_DNA"/>
</dbReference>
<feature type="region of interest" description="Disordered" evidence="3">
    <location>
        <begin position="501"/>
        <end position="534"/>
    </location>
</feature>
<dbReference type="GO" id="GO:0000056">
    <property type="term" value="P:ribosomal small subunit export from nucleus"/>
    <property type="evidence" value="ECO:0007669"/>
    <property type="project" value="TreeGrafter"/>
</dbReference>
<comment type="similarity">
    <text evidence="1">Belongs to the LTV1 family.</text>
</comment>
<name>A0A4V1IQI8_9FUNG</name>
<sequence>MGRRRFIDPATAVHYQVVHRSQRDPALADEDASRHVLKAVAPSRNLLKGRVVGVWVLGGIARVGMVGGAKGKYTRDVVPDSEYQYDEISDSEGEDPEHAYHAEEDSDDQSGEEAEGSDGAERRPKARSKGKGKESAVKVAEDATMHGIFFKDVEEYDYMQHLRPIGGDPSAVFLAPKGEKKEKKKEGIQFVDEQQPAEAEKRKVTFDIPAEALPSAYEEPVGLLNRGDSSSGFNLGAGAGVREVMYALEDEEYVDAELDDEFFAALNADEIPEGFDIGAEDEDEEDEDEEDWHKEFRKYKKQSADSDSDAPTDSESDAPRSRRGARTATTSYSMTSSAMFRNDKLTLLDDQFDRVLDEYSDDEIGELDPDDPQVRGGNQVARARVESMFDDFLEETTVIGRKQRVVQRVDPAEQMNKIRAELKADAQRAIAAAEAVEEDDEEPIAGPIDIVEREEKVRDNWDVETVLSTYSNVYNHPRLIKEVSAGVRRIRLAGKMKMPVVEEPEVNTAEDENDDDEDSDASGSDDGEKESGAFRGSRRAVLGVWLV</sequence>
<reference evidence="5" key="1">
    <citation type="journal article" date="2018" name="Nat. Microbiol.">
        <title>Leveraging single-cell genomics to expand the fungal tree of life.</title>
        <authorList>
            <person name="Ahrendt S.R."/>
            <person name="Quandt C.A."/>
            <person name="Ciobanu D."/>
            <person name="Clum A."/>
            <person name="Salamov A."/>
            <person name="Andreopoulos B."/>
            <person name="Cheng J.F."/>
            <person name="Woyke T."/>
            <person name="Pelin A."/>
            <person name="Henrissat B."/>
            <person name="Reynolds N.K."/>
            <person name="Benny G.L."/>
            <person name="Smith M.E."/>
            <person name="James T.Y."/>
            <person name="Grigoriev I.V."/>
        </authorList>
    </citation>
    <scope>NUCLEOTIDE SEQUENCE [LARGE SCALE GENOMIC DNA]</scope>
</reference>
<evidence type="ECO:0000256" key="2">
    <source>
        <dbReference type="SAM" id="Coils"/>
    </source>
</evidence>
<accession>A0A4V1IQI8</accession>
<protein>
    <recommendedName>
        <fullName evidence="6">Low temperature viability protein-domain-containing protein</fullName>
    </recommendedName>
</protein>
<dbReference type="GO" id="GO:0030688">
    <property type="term" value="C:preribosome, small subunit precursor"/>
    <property type="evidence" value="ECO:0007669"/>
    <property type="project" value="TreeGrafter"/>
</dbReference>
<feature type="compositionally biased region" description="Acidic residues" evidence="3">
    <location>
        <begin position="306"/>
        <end position="316"/>
    </location>
</feature>
<evidence type="ECO:0000256" key="3">
    <source>
        <dbReference type="SAM" id="MobiDB-lite"/>
    </source>
</evidence>
<evidence type="ECO:0008006" key="6">
    <source>
        <dbReference type="Google" id="ProtNLM"/>
    </source>
</evidence>
<dbReference type="InterPro" id="IPR007307">
    <property type="entry name" value="Ltv1"/>
</dbReference>
<dbReference type="AlphaFoldDB" id="A0A4V1IQI8"/>
<organism evidence="4 5">
    <name type="scientific">Blyttiomyces helicus</name>
    <dbReference type="NCBI Taxonomy" id="388810"/>
    <lineage>
        <taxon>Eukaryota</taxon>
        <taxon>Fungi</taxon>
        <taxon>Fungi incertae sedis</taxon>
        <taxon>Chytridiomycota</taxon>
        <taxon>Chytridiomycota incertae sedis</taxon>
        <taxon>Chytridiomycetes</taxon>
        <taxon>Chytridiomycetes incertae sedis</taxon>
        <taxon>Blyttiomyces</taxon>
    </lineage>
</organism>
<proteinExistence type="inferred from homology"/>
<feature type="compositionally biased region" description="Acidic residues" evidence="3">
    <location>
        <begin position="104"/>
        <end position="118"/>
    </location>
</feature>
<dbReference type="GO" id="GO:0042274">
    <property type="term" value="P:ribosomal small subunit biogenesis"/>
    <property type="evidence" value="ECO:0007669"/>
    <property type="project" value="InterPro"/>
</dbReference>
<dbReference type="PANTHER" id="PTHR21531:SF0">
    <property type="entry name" value="PROTEIN LTV1 HOMOLOG"/>
    <property type="match status" value="1"/>
</dbReference>
<dbReference type="OrthoDB" id="5852896at2759"/>
<feature type="compositionally biased region" description="Acidic residues" evidence="3">
    <location>
        <begin position="270"/>
        <end position="290"/>
    </location>
</feature>
<keyword evidence="2" id="KW-0175">Coiled coil</keyword>
<dbReference type="Proteomes" id="UP000269721">
    <property type="component" value="Unassembled WGS sequence"/>
</dbReference>
<feature type="compositionally biased region" description="Acidic residues" evidence="3">
    <location>
        <begin position="83"/>
        <end position="95"/>
    </location>
</feature>